<dbReference type="Pfam" id="PF09388">
    <property type="entry name" value="SpoOE-like"/>
    <property type="match status" value="1"/>
</dbReference>
<dbReference type="Proteomes" id="UP000040453">
    <property type="component" value="Unassembled WGS sequence"/>
</dbReference>
<evidence type="ECO:0000313" key="2">
    <source>
        <dbReference type="Proteomes" id="UP000040453"/>
    </source>
</evidence>
<dbReference type="GO" id="GO:0043937">
    <property type="term" value="P:regulation of sporulation"/>
    <property type="evidence" value="ECO:0007669"/>
    <property type="project" value="InterPro"/>
</dbReference>
<name>A0A0A1MF37_9BACI</name>
<dbReference type="OrthoDB" id="2973153at2"/>
<dbReference type="InterPro" id="IPR018540">
    <property type="entry name" value="Spo0E-like"/>
</dbReference>
<reference evidence="1 2" key="1">
    <citation type="submission" date="2014-11" db="EMBL/GenBank/DDBJ databases">
        <authorList>
            <person name="Urmite Genomes Urmite Genomes"/>
        </authorList>
    </citation>
    <scope>NUCLEOTIDE SEQUENCE [LARGE SCALE GENOMIC DNA]</scope>
    <source>
        <strain evidence="1 2">Oc5</strain>
    </source>
</reference>
<accession>A0A0A1MF37</accession>
<gene>
    <name evidence="1" type="ORF">BN997_03938</name>
</gene>
<dbReference type="GO" id="GO:0046983">
    <property type="term" value="F:protein dimerization activity"/>
    <property type="evidence" value="ECO:0007669"/>
    <property type="project" value="InterPro"/>
</dbReference>
<keyword evidence="2" id="KW-1185">Reference proteome</keyword>
<dbReference type="InterPro" id="IPR037208">
    <property type="entry name" value="Spo0E-like_sf"/>
</dbReference>
<dbReference type="SUPFAM" id="SSF140500">
    <property type="entry name" value="BAS1536-like"/>
    <property type="match status" value="1"/>
</dbReference>
<proteinExistence type="predicted"/>
<dbReference type="RefSeq" id="WP_042534554.1">
    <property type="nucleotide sequence ID" value="NZ_CAXOIH010000001.1"/>
</dbReference>
<protein>
    <submittedName>
        <fullName evidence="1">Spo0E like sporulation regulatory protein</fullName>
    </submittedName>
</protein>
<dbReference type="EMBL" id="CDGG01000001">
    <property type="protein sequence ID" value="CEI84005.1"/>
    <property type="molecule type" value="Genomic_DNA"/>
</dbReference>
<evidence type="ECO:0000313" key="1">
    <source>
        <dbReference type="EMBL" id="CEI84005.1"/>
    </source>
</evidence>
<dbReference type="Gene3D" id="4.10.280.10">
    <property type="entry name" value="Helix-loop-helix DNA-binding domain"/>
    <property type="match status" value="1"/>
</dbReference>
<dbReference type="InterPro" id="IPR036638">
    <property type="entry name" value="HLH_DNA-bd_sf"/>
</dbReference>
<organism evidence="1 2">
    <name type="scientific">Oceanobacillus oncorhynchi</name>
    <dbReference type="NCBI Taxonomy" id="545501"/>
    <lineage>
        <taxon>Bacteria</taxon>
        <taxon>Bacillati</taxon>
        <taxon>Bacillota</taxon>
        <taxon>Bacilli</taxon>
        <taxon>Bacillales</taxon>
        <taxon>Bacillaceae</taxon>
        <taxon>Oceanobacillus</taxon>
    </lineage>
</organism>
<sequence length="59" mass="6766">MKEEVKIDEYNREAIVLSIVQKRSEMLQQAQKNGLGAKETVNCSQELDELMNQLVLLDT</sequence>
<dbReference type="AlphaFoldDB" id="A0A0A1MF37"/>